<reference evidence="11 13" key="2">
    <citation type="submission" date="2016-11" db="EMBL/GenBank/DDBJ databases">
        <authorList>
            <person name="Varghese N."/>
            <person name="Submissions S."/>
        </authorList>
    </citation>
    <scope>NUCLEOTIDE SEQUENCE [LARGE SCALE GENOMIC DNA]</scope>
    <source>
        <strain evidence="11 13">DSM 7308</strain>
    </source>
</reference>
<comment type="similarity">
    <text evidence="7">Belongs to the carbohydrate kinase PfkB family. LacC subfamily.</text>
</comment>
<dbReference type="EMBL" id="FRBG01000018">
    <property type="protein sequence ID" value="SHL26082.1"/>
    <property type="molecule type" value="Genomic_DNA"/>
</dbReference>
<keyword evidence="5 7" id="KW-0067">ATP-binding</keyword>
<dbReference type="AlphaFoldDB" id="A0A150FPF7"/>
<keyword evidence="2 7" id="KW-0808">Transferase</keyword>
<dbReference type="InterPro" id="IPR022463">
    <property type="entry name" value="1-PFruKinase"/>
</dbReference>
<comment type="pathway">
    <text evidence="7">Carbohydrate metabolism; D-tagatose 6-phosphate degradation; D-glyceraldehyde 3-phosphate and glycerone phosphate from D-tagatose 6-phosphate: step 1/2.</text>
</comment>
<evidence type="ECO:0000256" key="6">
    <source>
        <dbReference type="ARBA" id="ARBA00047745"/>
    </source>
</evidence>
<dbReference type="PIRSF" id="PIRSF000535">
    <property type="entry name" value="1PFK/6PFK/LacC"/>
    <property type="match status" value="1"/>
</dbReference>
<feature type="domain" description="Carbohydrate kinase PfkB" evidence="9">
    <location>
        <begin position="7"/>
        <end position="288"/>
    </location>
</feature>
<dbReference type="Proteomes" id="UP000323392">
    <property type="component" value="Unassembled WGS sequence"/>
</dbReference>
<dbReference type="GO" id="GO:0005829">
    <property type="term" value="C:cytosol"/>
    <property type="evidence" value="ECO:0007669"/>
    <property type="project" value="TreeGrafter"/>
</dbReference>
<dbReference type="PANTHER" id="PTHR46566">
    <property type="entry name" value="1-PHOSPHOFRUCTOKINASE-RELATED"/>
    <property type="match status" value="1"/>
</dbReference>
<evidence type="ECO:0000313" key="13">
    <source>
        <dbReference type="Proteomes" id="UP000323392"/>
    </source>
</evidence>
<comment type="similarity">
    <text evidence="1">Belongs to the carbohydrate kinase pfkB family.</text>
</comment>
<dbReference type="Pfam" id="PF00294">
    <property type="entry name" value="PfkB"/>
    <property type="match status" value="1"/>
</dbReference>
<sequence>MIYTITLNPAIDKTIFLDSLKKGEVNRIKKSIKDVGGKGINVSKVLKVLGKESIVLGFLGRDNKKCFIDFLEDVKIEHDFIIVDGESRTNLKIIELDCDIHTDINDIGFSVGEESVNLLLNRISSLNEDDVVVLSGSIPSGVSNDIYKNIIEILNNKNVKVILDADGKALIEGIKAKPYMIKPNIYELKNIINFDENNMDSIIEVGKKLVNQGIEKVLVSMGEKGSLYITKNDVFYSNPLKLEVKSTVGAGDAMVAALAYGIKEKLLDQEILRLASACAFCAVITEGSKMLNKTTIETIKQQITINRR</sequence>
<dbReference type="GO" id="GO:0005988">
    <property type="term" value="P:lactose metabolic process"/>
    <property type="evidence" value="ECO:0007669"/>
    <property type="project" value="UniProtKB-KW"/>
</dbReference>
<dbReference type="PROSITE" id="PS00583">
    <property type="entry name" value="PFKB_KINASES_1"/>
    <property type="match status" value="1"/>
</dbReference>
<evidence type="ECO:0000313" key="11">
    <source>
        <dbReference type="EMBL" id="SHL26082.1"/>
    </source>
</evidence>
<dbReference type="GO" id="GO:0008662">
    <property type="term" value="F:1-phosphofructokinase activity"/>
    <property type="evidence" value="ECO:0007669"/>
    <property type="project" value="UniProtKB-UniRule"/>
</dbReference>
<dbReference type="InterPro" id="IPR011611">
    <property type="entry name" value="PfkB_dom"/>
</dbReference>
<dbReference type="NCBIfam" id="TIGR03168">
    <property type="entry name" value="1-PFK"/>
    <property type="match status" value="1"/>
</dbReference>
<dbReference type="GO" id="GO:0044281">
    <property type="term" value="P:small molecule metabolic process"/>
    <property type="evidence" value="ECO:0007669"/>
    <property type="project" value="UniProtKB-ARBA"/>
</dbReference>
<evidence type="ECO:0000256" key="3">
    <source>
        <dbReference type="ARBA" id="ARBA00022741"/>
    </source>
</evidence>
<evidence type="ECO:0000259" key="9">
    <source>
        <dbReference type="Pfam" id="PF00294"/>
    </source>
</evidence>
<reference evidence="10 12" key="1">
    <citation type="submission" date="2016-02" db="EMBL/GenBank/DDBJ databases">
        <title>Draft genome sequence for Clostridium paradoxum JW-YL-7.</title>
        <authorList>
            <person name="Utturkar S.M."/>
            <person name="Lancaster A."/>
            <person name="Poole F.L."/>
            <person name="Adams M.W."/>
            <person name="Brown S.D."/>
        </authorList>
    </citation>
    <scope>NUCLEOTIDE SEQUENCE [LARGE SCALE GENOMIC DNA]</scope>
    <source>
        <strain evidence="10 12">JW-YL-7</strain>
    </source>
</reference>
<dbReference type="UniPathway" id="UPA00704">
    <property type="reaction ID" value="UER00715"/>
</dbReference>
<keyword evidence="4 8" id="KW-0418">Kinase</keyword>
<comment type="caution">
    <text evidence="10">The sequence shown here is derived from an EMBL/GenBank/DDBJ whole genome shotgun (WGS) entry which is preliminary data.</text>
</comment>
<dbReference type="InterPro" id="IPR017583">
    <property type="entry name" value="Tagatose/fructose_Pkinase"/>
</dbReference>
<evidence type="ECO:0000313" key="10">
    <source>
        <dbReference type="EMBL" id="KXZ39512.1"/>
    </source>
</evidence>
<dbReference type="STRING" id="1121328.JWYL7_0587"/>
<accession>A0A150FPF7</accession>
<evidence type="ECO:0000256" key="2">
    <source>
        <dbReference type="ARBA" id="ARBA00022679"/>
    </source>
</evidence>
<comment type="catalytic activity">
    <reaction evidence="6 8">
        <text>beta-D-fructose 1-phosphate + ATP = beta-D-fructose 1,6-bisphosphate + ADP + H(+)</text>
        <dbReference type="Rhea" id="RHEA:14213"/>
        <dbReference type="ChEBI" id="CHEBI:15378"/>
        <dbReference type="ChEBI" id="CHEBI:30616"/>
        <dbReference type="ChEBI" id="CHEBI:32966"/>
        <dbReference type="ChEBI" id="CHEBI:138881"/>
        <dbReference type="ChEBI" id="CHEBI:456216"/>
        <dbReference type="EC" id="2.7.1.56"/>
    </reaction>
</comment>
<keyword evidence="7" id="KW-0423">Lactose metabolism</keyword>
<dbReference type="PATRIC" id="fig|1121328.3.peg.589"/>
<evidence type="ECO:0000256" key="5">
    <source>
        <dbReference type="ARBA" id="ARBA00022840"/>
    </source>
</evidence>
<dbReference type="SUPFAM" id="SSF53613">
    <property type="entry name" value="Ribokinase-like"/>
    <property type="match status" value="1"/>
</dbReference>
<evidence type="ECO:0000256" key="7">
    <source>
        <dbReference type="PIRNR" id="PIRNR000535"/>
    </source>
</evidence>
<dbReference type="EMBL" id="LSFY01000001">
    <property type="protein sequence ID" value="KXZ39512.1"/>
    <property type="molecule type" value="Genomic_DNA"/>
</dbReference>
<dbReference type="GO" id="GO:0005524">
    <property type="term" value="F:ATP binding"/>
    <property type="evidence" value="ECO:0007669"/>
    <property type="project" value="UniProtKB-UniRule"/>
</dbReference>
<keyword evidence="13" id="KW-1185">Reference proteome</keyword>
<evidence type="ECO:0000256" key="8">
    <source>
        <dbReference type="RuleBase" id="RU369061"/>
    </source>
</evidence>
<dbReference type="RefSeq" id="WP_066068828.1">
    <property type="nucleotide sequence ID" value="NZ_FRBG01000018.1"/>
</dbReference>
<dbReference type="Gene3D" id="3.40.1190.20">
    <property type="match status" value="1"/>
</dbReference>
<comment type="function">
    <text evidence="8">Catalyzes the ATP-dependent phosphorylation of fructose-l-phosphate to fructose-l,6-bisphosphate.</text>
</comment>
<gene>
    <name evidence="10" type="ORF">JWYL7_0587</name>
    <name evidence="11" type="ORF">SAMN05661008_01772</name>
</gene>
<dbReference type="Proteomes" id="UP000092605">
    <property type="component" value="Unassembled WGS sequence"/>
</dbReference>
<comment type="catalytic activity">
    <reaction evidence="7">
        <text>D-tagatofuranose 6-phosphate + ATP = D-tagatofuranose 1,6-bisphosphate + ADP + H(+)</text>
        <dbReference type="Rhea" id="RHEA:12420"/>
        <dbReference type="ChEBI" id="CHEBI:15378"/>
        <dbReference type="ChEBI" id="CHEBI:30616"/>
        <dbReference type="ChEBI" id="CHEBI:58694"/>
        <dbReference type="ChEBI" id="CHEBI:58695"/>
        <dbReference type="ChEBI" id="CHEBI:456216"/>
        <dbReference type="EC" id="2.7.1.144"/>
    </reaction>
</comment>
<dbReference type="GO" id="GO:0009024">
    <property type="term" value="F:tagatose-6-phosphate kinase activity"/>
    <property type="evidence" value="ECO:0007669"/>
    <property type="project" value="UniProtKB-EC"/>
</dbReference>
<dbReference type="InterPro" id="IPR002173">
    <property type="entry name" value="Carboh/pur_kinase_PfkB_CS"/>
</dbReference>
<dbReference type="NCBIfam" id="TIGR03828">
    <property type="entry name" value="pfkB"/>
    <property type="match status" value="1"/>
</dbReference>
<dbReference type="EC" id="2.7.1.144" evidence="7"/>
<dbReference type="InterPro" id="IPR029056">
    <property type="entry name" value="Ribokinase-like"/>
</dbReference>
<name>A0A150FPF7_CLOPD</name>
<proteinExistence type="inferred from homology"/>
<evidence type="ECO:0000313" key="12">
    <source>
        <dbReference type="Proteomes" id="UP000092605"/>
    </source>
</evidence>
<dbReference type="GO" id="GO:0016052">
    <property type="term" value="P:carbohydrate catabolic process"/>
    <property type="evidence" value="ECO:0007669"/>
    <property type="project" value="UniProtKB-ARBA"/>
</dbReference>
<dbReference type="GO" id="GO:2001059">
    <property type="term" value="P:D-tagatose 6-phosphate catabolic process"/>
    <property type="evidence" value="ECO:0007669"/>
    <property type="project" value="UniProtKB-UniPathway"/>
</dbReference>
<dbReference type="OrthoDB" id="9801219at2"/>
<dbReference type="PANTHER" id="PTHR46566:SF1">
    <property type="entry name" value="1-PHOSPHOFRUCTOKINASE"/>
    <property type="match status" value="1"/>
</dbReference>
<protein>
    <recommendedName>
        <fullName evidence="7">Tagatose-6-phosphate kinase</fullName>
        <ecNumber evidence="7">2.7.1.144</ecNumber>
    </recommendedName>
</protein>
<dbReference type="CDD" id="cd01164">
    <property type="entry name" value="FruK_PfkB_like"/>
    <property type="match status" value="1"/>
</dbReference>
<organism evidence="10 12">
    <name type="scientific">Alkalithermobacter thermoalcaliphilus JW-YL-7 = DSM 7308</name>
    <dbReference type="NCBI Taxonomy" id="1121328"/>
    <lineage>
        <taxon>Bacteria</taxon>
        <taxon>Bacillati</taxon>
        <taxon>Bacillota</taxon>
        <taxon>Clostridia</taxon>
        <taxon>Peptostreptococcales</taxon>
        <taxon>Tepidibacteraceae</taxon>
        <taxon>Alkalithermobacter</taxon>
    </lineage>
</organism>
<dbReference type="FunFam" id="3.40.1190.20:FF:000001">
    <property type="entry name" value="Phosphofructokinase"/>
    <property type="match status" value="1"/>
</dbReference>
<evidence type="ECO:0000256" key="1">
    <source>
        <dbReference type="ARBA" id="ARBA00005380"/>
    </source>
</evidence>
<dbReference type="PROSITE" id="PS00584">
    <property type="entry name" value="PFKB_KINASES_2"/>
    <property type="match status" value="1"/>
</dbReference>
<evidence type="ECO:0000256" key="4">
    <source>
        <dbReference type="ARBA" id="ARBA00022777"/>
    </source>
</evidence>
<keyword evidence="3 7" id="KW-0547">Nucleotide-binding</keyword>